<keyword evidence="9" id="KW-1185">Reference proteome</keyword>
<comment type="similarity">
    <text evidence="2">Belongs to the histidine acid phosphatase family.</text>
</comment>
<dbReference type="CDD" id="cd07061">
    <property type="entry name" value="HP_HAP_like"/>
    <property type="match status" value="1"/>
</dbReference>
<dbReference type="Gene3D" id="3.40.50.1240">
    <property type="entry name" value="Phosphoglycerate mutase-like"/>
    <property type="match status" value="1"/>
</dbReference>
<name>A0A0T6B1K6_9SCAR</name>
<dbReference type="Proteomes" id="UP000051574">
    <property type="component" value="Unassembled WGS sequence"/>
</dbReference>
<sequence>RAIAEFDPVRRAGYQFKIIGALSRSNIGVGIKSKSWHCAIDEVLRVEDTGMMFTRLVFVLSVLASLRDAVSSAKVPETQLVLSHVLFRHGARTTYRFYPTDPHRNSTFYPFGLGGLTNEGKMGEYKLGKYLKDEYRNFLGDTYFKELIEMRSTDTTRTKMSAQLVLAGMWPPNEEQKWHPRLNWQPIPVYFKQKHEEDLLGPTICKYRIYTLKHQPKISEVQRKFIEPYRNTFEYIQHHSGFKVGNPWDALEFYFIVSTETEMNLELPDWTKEIFPFPLTNISAHVYEYWNYDEGVRRINVGYLIKKIVEDSMQKIQNRLKPETRKMFLYSGHESTLGYTLNALRLAEPHIPPYGSAVLIDLRKDDKNNYYIQIRYENDLNKPPKTLTIPNCGTLCPIKKFISIYESLIPKTDLKKACDSER</sequence>
<evidence type="ECO:0000256" key="1">
    <source>
        <dbReference type="ARBA" id="ARBA00000032"/>
    </source>
</evidence>
<evidence type="ECO:0000256" key="4">
    <source>
        <dbReference type="ARBA" id="ARBA00022729"/>
    </source>
</evidence>
<dbReference type="AlphaFoldDB" id="A0A0T6B1K6"/>
<gene>
    <name evidence="8" type="ORF">AMK59_5416</name>
</gene>
<evidence type="ECO:0000256" key="2">
    <source>
        <dbReference type="ARBA" id="ARBA00005375"/>
    </source>
</evidence>
<evidence type="ECO:0000256" key="7">
    <source>
        <dbReference type="ARBA" id="ARBA00023180"/>
    </source>
</evidence>
<evidence type="ECO:0000313" key="9">
    <source>
        <dbReference type="Proteomes" id="UP000051574"/>
    </source>
</evidence>
<protein>
    <recommendedName>
        <fullName evidence="3">acid phosphatase</fullName>
        <ecNumber evidence="3">3.1.3.2</ecNumber>
    </recommendedName>
</protein>
<dbReference type="PANTHER" id="PTHR11567">
    <property type="entry name" value="ACID PHOSPHATASE-RELATED"/>
    <property type="match status" value="1"/>
</dbReference>
<evidence type="ECO:0000256" key="3">
    <source>
        <dbReference type="ARBA" id="ARBA00012646"/>
    </source>
</evidence>
<proteinExistence type="inferred from homology"/>
<keyword evidence="6" id="KW-1015">Disulfide bond</keyword>
<dbReference type="PANTHER" id="PTHR11567:SF211">
    <property type="entry name" value="PROSTATIC ACID PHOSPHATASE"/>
    <property type="match status" value="1"/>
</dbReference>
<dbReference type="SUPFAM" id="SSF53254">
    <property type="entry name" value="Phosphoglycerate mutase-like"/>
    <property type="match status" value="1"/>
</dbReference>
<keyword evidence="5" id="KW-0378">Hydrolase</keyword>
<dbReference type="EC" id="3.1.3.2" evidence="3"/>
<dbReference type="GO" id="GO:0003993">
    <property type="term" value="F:acid phosphatase activity"/>
    <property type="evidence" value="ECO:0007669"/>
    <property type="project" value="UniProtKB-EC"/>
</dbReference>
<dbReference type="InterPro" id="IPR050645">
    <property type="entry name" value="Histidine_acid_phosphatase"/>
</dbReference>
<dbReference type="InterPro" id="IPR000560">
    <property type="entry name" value="His_Pase_clade-2"/>
</dbReference>
<dbReference type="OrthoDB" id="10257284at2759"/>
<comment type="caution">
    <text evidence="8">The sequence shown here is derived from an EMBL/GenBank/DDBJ whole genome shotgun (WGS) entry which is preliminary data.</text>
</comment>
<accession>A0A0T6B1K6</accession>
<keyword evidence="4" id="KW-0732">Signal</keyword>
<evidence type="ECO:0000256" key="5">
    <source>
        <dbReference type="ARBA" id="ARBA00022801"/>
    </source>
</evidence>
<dbReference type="InterPro" id="IPR029033">
    <property type="entry name" value="His_PPase_superfam"/>
</dbReference>
<evidence type="ECO:0000313" key="8">
    <source>
        <dbReference type="EMBL" id="KRT81076.1"/>
    </source>
</evidence>
<evidence type="ECO:0000256" key="6">
    <source>
        <dbReference type="ARBA" id="ARBA00023157"/>
    </source>
</evidence>
<dbReference type="EMBL" id="LJIG01016280">
    <property type="protein sequence ID" value="KRT81076.1"/>
    <property type="molecule type" value="Genomic_DNA"/>
</dbReference>
<keyword evidence="7" id="KW-0325">Glycoprotein</keyword>
<dbReference type="Pfam" id="PF00328">
    <property type="entry name" value="His_Phos_2"/>
    <property type="match status" value="1"/>
</dbReference>
<comment type="catalytic activity">
    <reaction evidence="1">
        <text>a phosphate monoester + H2O = an alcohol + phosphate</text>
        <dbReference type="Rhea" id="RHEA:15017"/>
        <dbReference type="ChEBI" id="CHEBI:15377"/>
        <dbReference type="ChEBI" id="CHEBI:30879"/>
        <dbReference type="ChEBI" id="CHEBI:43474"/>
        <dbReference type="ChEBI" id="CHEBI:67140"/>
        <dbReference type="EC" id="3.1.3.2"/>
    </reaction>
</comment>
<reference evidence="8 9" key="1">
    <citation type="submission" date="2015-09" db="EMBL/GenBank/DDBJ databases">
        <title>Draft genome of the scarab beetle Oryctes borbonicus.</title>
        <authorList>
            <person name="Meyer J.M."/>
            <person name="Markov G.V."/>
            <person name="Baskaran P."/>
            <person name="Herrmann M."/>
            <person name="Sommer R.J."/>
            <person name="Roedelsperger C."/>
        </authorList>
    </citation>
    <scope>NUCLEOTIDE SEQUENCE [LARGE SCALE GENOMIC DNA]</scope>
    <source>
        <strain evidence="8">OB123</strain>
        <tissue evidence="8">Whole animal</tissue>
    </source>
</reference>
<organism evidence="8 9">
    <name type="scientific">Oryctes borbonicus</name>
    <dbReference type="NCBI Taxonomy" id="1629725"/>
    <lineage>
        <taxon>Eukaryota</taxon>
        <taxon>Metazoa</taxon>
        <taxon>Ecdysozoa</taxon>
        <taxon>Arthropoda</taxon>
        <taxon>Hexapoda</taxon>
        <taxon>Insecta</taxon>
        <taxon>Pterygota</taxon>
        <taxon>Neoptera</taxon>
        <taxon>Endopterygota</taxon>
        <taxon>Coleoptera</taxon>
        <taxon>Polyphaga</taxon>
        <taxon>Scarabaeiformia</taxon>
        <taxon>Scarabaeidae</taxon>
        <taxon>Dynastinae</taxon>
        <taxon>Oryctes</taxon>
    </lineage>
</organism>
<feature type="non-terminal residue" evidence="8">
    <location>
        <position position="1"/>
    </location>
</feature>